<proteinExistence type="inferred from homology"/>
<keyword evidence="3" id="KW-0540">Nuclease</keyword>
<reference evidence="9 10" key="1">
    <citation type="submission" date="2017-05" db="EMBL/GenBank/DDBJ databases">
        <title>Genomic insights into alkan degradation activity of Oleiphilus messinensis.</title>
        <authorList>
            <person name="Kozyavkin S.A."/>
            <person name="Slesarev A.I."/>
            <person name="Golyshin P.N."/>
            <person name="Korzhenkov A."/>
            <person name="Golyshina O.N."/>
            <person name="Toshchakov S.V."/>
        </authorList>
    </citation>
    <scope>NUCLEOTIDE SEQUENCE [LARGE SCALE GENOMIC DNA]</scope>
    <source>
        <strain evidence="9 10">ME102</strain>
    </source>
</reference>
<evidence type="ECO:0000313" key="10">
    <source>
        <dbReference type="Proteomes" id="UP000196027"/>
    </source>
</evidence>
<dbReference type="SUPFAM" id="SSF88723">
    <property type="entry name" value="PIN domain-like"/>
    <property type="match status" value="1"/>
</dbReference>
<name>A0A1Y0IBZ4_9GAMM</name>
<dbReference type="EMBL" id="CP021425">
    <property type="protein sequence ID" value="ARU58001.1"/>
    <property type="molecule type" value="Genomic_DNA"/>
</dbReference>
<dbReference type="Proteomes" id="UP000196027">
    <property type="component" value="Chromosome"/>
</dbReference>
<evidence type="ECO:0000259" key="8">
    <source>
        <dbReference type="Pfam" id="PF01850"/>
    </source>
</evidence>
<keyword evidence="2" id="KW-1277">Toxin-antitoxin system</keyword>
<organism evidence="9 10">
    <name type="scientific">Oleiphilus messinensis</name>
    <dbReference type="NCBI Taxonomy" id="141451"/>
    <lineage>
        <taxon>Bacteria</taxon>
        <taxon>Pseudomonadati</taxon>
        <taxon>Pseudomonadota</taxon>
        <taxon>Gammaproteobacteria</taxon>
        <taxon>Oceanospirillales</taxon>
        <taxon>Oleiphilaceae</taxon>
        <taxon>Oleiphilus</taxon>
    </lineage>
</organism>
<comment type="similarity">
    <text evidence="7">Belongs to the PINc/VapC protein family.</text>
</comment>
<dbReference type="Gene3D" id="3.40.50.1010">
    <property type="entry name" value="5'-nuclease"/>
    <property type="match status" value="1"/>
</dbReference>
<evidence type="ECO:0000256" key="1">
    <source>
        <dbReference type="ARBA" id="ARBA00001946"/>
    </source>
</evidence>
<keyword evidence="10" id="KW-1185">Reference proteome</keyword>
<dbReference type="CDD" id="cd18757">
    <property type="entry name" value="PIN_MtVapC3-like"/>
    <property type="match status" value="1"/>
</dbReference>
<dbReference type="RefSeq" id="WP_087462828.1">
    <property type="nucleotide sequence ID" value="NZ_CP021425.1"/>
</dbReference>
<dbReference type="PANTHER" id="PTHR33653">
    <property type="entry name" value="RIBONUCLEASE VAPC2"/>
    <property type="match status" value="1"/>
</dbReference>
<evidence type="ECO:0000256" key="2">
    <source>
        <dbReference type="ARBA" id="ARBA00022649"/>
    </source>
</evidence>
<dbReference type="OrthoDB" id="9811788at2"/>
<evidence type="ECO:0000256" key="6">
    <source>
        <dbReference type="ARBA" id="ARBA00022842"/>
    </source>
</evidence>
<evidence type="ECO:0000256" key="4">
    <source>
        <dbReference type="ARBA" id="ARBA00022723"/>
    </source>
</evidence>
<dbReference type="GO" id="GO:0016787">
    <property type="term" value="F:hydrolase activity"/>
    <property type="evidence" value="ECO:0007669"/>
    <property type="project" value="UniProtKB-KW"/>
</dbReference>
<feature type="domain" description="PIN" evidence="8">
    <location>
        <begin position="4"/>
        <end position="123"/>
    </location>
</feature>
<dbReference type="InterPro" id="IPR029060">
    <property type="entry name" value="PIN-like_dom_sf"/>
</dbReference>
<evidence type="ECO:0000256" key="5">
    <source>
        <dbReference type="ARBA" id="ARBA00022801"/>
    </source>
</evidence>
<accession>A0A1Y0IBZ4</accession>
<dbReference type="GO" id="GO:0046872">
    <property type="term" value="F:metal ion binding"/>
    <property type="evidence" value="ECO:0007669"/>
    <property type="project" value="UniProtKB-KW"/>
</dbReference>
<dbReference type="InterPro" id="IPR050556">
    <property type="entry name" value="Type_II_TA_system_RNase"/>
</dbReference>
<dbReference type="AlphaFoldDB" id="A0A1Y0IBZ4"/>
<dbReference type="InterPro" id="IPR002716">
    <property type="entry name" value="PIN_dom"/>
</dbReference>
<dbReference type="Pfam" id="PF01850">
    <property type="entry name" value="PIN"/>
    <property type="match status" value="1"/>
</dbReference>
<gene>
    <name evidence="9" type="ORF">OLMES_3982</name>
</gene>
<sequence>MNQILIDTCVWSLALRGKSTRNKEIAAELSKIIDQGSVMIIGPVRQELLSGYSDRNQYLKLKQKLDYFPNQPVIDDDYILAAEYSNTCRAKGIQGSHTDFLICAVTTRVKAAIFTADKDFQHYKLHLPIVLHP</sequence>
<comment type="cofactor">
    <cofactor evidence="1">
        <name>Mg(2+)</name>
        <dbReference type="ChEBI" id="CHEBI:18420"/>
    </cofactor>
</comment>
<keyword evidence="5" id="KW-0378">Hydrolase</keyword>
<dbReference type="GO" id="GO:0004518">
    <property type="term" value="F:nuclease activity"/>
    <property type="evidence" value="ECO:0007669"/>
    <property type="project" value="UniProtKB-KW"/>
</dbReference>
<evidence type="ECO:0000313" key="9">
    <source>
        <dbReference type="EMBL" id="ARU58001.1"/>
    </source>
</evidence>
<keyword evidence="4" id="KW-0479">Metal-binding</keyword>
<dbReference type="KEGG" id="ome:OLMES_3982"/>
<protein>
    <submittedName>
        <fullName evidence="9">VapC toxin</fullName>
    </submittedName>
</protein>
<evidence type="ECO:0000256" key="7">
    <source>
        <dbReference type="ARBA" id="ARBA00038093"/>
    </source>
</evidence>
<dbReference type="PANTHER" id="PTHR33653:SF1">
    <property type="entry name" value="RIBONUCLEASE VAPC2"/>
    <property type="match status" value="1"/>
</dbReference>
<keyword evidence="6" id="KW-0460">Magnesium</keyword>
<evidence type="ECO:0000256" key="3">
    <source>
        <dbReference type="ARBA" id="ARBA00022722"/>
    </source>
</evidence>